<proteinExistence type="predicted"/>
<dbReference type="STRING" id="84022.CACET_c15510"/>
<sequence>MRAIGKRVFVNYLNKINREEKERQTKQFKELQENSCYKCPYSTWTGVKLFCMMPRCINKQTDRSIDEREKELI</sequence>
<evidence type="ECO:0000313" key="1">
    <source>
        <dbReference type="EMBL" id="AKL95000.1"/>
    </source>
</evidence>
<keyword evidence="2" id="KW-1185">Reference proteome</keyword>
<dbReference type="RefSeq" id="WP_044823752.1">
    <property type="nucleotide sequence ID" value="NZ_CP009687.1"/>
</dbReference>
<dbReference type="KEGG" id="cace:CACET_c15510"/>
<gene>
    <name evidence="1" type="ORF">CACET_c15510</name>
</gene>
<dbReference type="AlphaFoldDB" id="A0A0D8ID63"/>
<dbReference type="PATRIC" id="fig|84022.5.peg.3004"/>
<accession>A0A0D8ID63</accession>
<organism evidence="1 2">
    <name type="scientific">Clostridium aceticum</name>
    <dbReference type="NCBI Taxonomy" id="84022"/>
    <lineage>
        <taxon>Bacteria</taxon>
        <taxon>Bacillati</taxon>
        <taxon>Bacillota</taxon>
        <taxon>Clostridia</taxon>
        <taxon>Eubacteriales</taxon>
        <taxon>Clostridiaceae</taxon>
        <taxon>Clostridium</taxon>
    </lineage>
</organism>
<name>A0A0D8ID63_9CLOT</name>
<reference evidence="1 2" key="1">
    <citation type="submission" date="2014-10" db="EMBL/GenBank/DDBJ databases">
        <title>Genome sequence of Clostridium aceticum DSM 1496.</title>
        <authorList>
            <person name="Poehlein A."/>
            <person name="Schiel-Bengelsdorf B."/>
            <person name="Gottschalk G."/>
            <person name="Duerre P."/>
            <person name="Daniel R."/>
        </authorList>
    </citation>
    <scope>NUCLEOTIDE SEQUENCE [LARGE SCALE GENOMIC DNA]</scope>
    <source>
        <strain evidence="1 2">DSM 1496</strain>
    </source>
</reference>
<evidence type="ECO:0000313" key="2">
    <source>
        <dbReference type="Proteomes" id="UP000035704"/>
    </source>
</evidence>
<dbReference type="EMBL" id="CP009687">
    <property type="protein sequence ID" value="AKL95000.1"/>
    <property type="molecule type" value="Genomic_DNA"/>
</dbReference>
<dbReference type="Proteomes" id="UP000035704">
    <property type="component" value="Chromosome"/>
</dbReference>
<protein>
    <submittedName>
        <fullName evidence="1">Uncharacterized protein</fullName>
    </submittedName>
</protein>